<feature type="region of interest" description="Disordered" evidence="1">
    <location>
        <begin position="81"/>
        <end position="103"/>
    </location>
</feature>
<evidence type="ECO:0000313" key="3">
    <source>
        <dbReference type="Proteomes" id="UP000017836"/>
    </source>
</evidence>
<dbReference type="EMBL" id="KI397474">
    <property type="protein sequence ID" value="ERM95612.1"/>
    <property type="molecule type" value="Genomic_DNA"/>
</dbReference>
<evidence type="ECO:0000256" key="1">
    <source>
        <dbReference type="SAM" id="MobiDB-lite"/>
    </source>
</evidence>
<name>W1NIL4_AMBTC</name>
<sequence length="103" mass="11459">MPRGQLVVVDPGLHHPCEAPSEVLLLTFRGPTKDAIPEEDIPIESHTLDDLPPPSNPYQLYHGHGTLKTLKRGCDMAPMPSCKHRPFPHYQEGEEQKSTKSPS</sequence>
<protein>
    <submittedName>
        <fullName evidence="2">Uncharacterized protein</fullName>
    </submittedName>
</protein>
<dbReference type="HOGENOM" id="CLU_2267374_0_0_1"/>
<accession>W1NIL4</accession>
<proteinExistence type="predicted"/>
<dbReference type="AlphaFoldDB" id="W1NIL4"/>
<keyword evidence="3" id="KW-1185">Reference proteome</keyword>
<feature type="compositionally biased region" description="Basic and acidic residues" evidence="1">
    <location>
        <begin position="91"/>
        <end position="103"/>
    </location>
</feature>
<reference evidence="3" key="1">
    <citation type="journal article" date="2013" name="Science">
        <title>The Amborella genome and the evolution of flowering plants.</title>
        <authorList>
            <consortium name="Amborella Genome Project"/>
        </authorList>
    </citation>
    <scope>NUCLEOTIDE SEQUENCE [LARGE SCALE GENOMIC DNA]</scope>
</reference>
<dbReference type="Proteomes" id="UP000017836">
    <property type="component" value="Unassembled WGS sequence"/>
</dbReference>
<gene>
    <name evidence="2" type="ORF">AMTR_s00023p00145820</name>
</gene>
<organism evidence="2 3">
    <name type="scientific">Amborella trichopoda</name>
    <dbReference type="NCBI Taxonomy" id="13333"/>
    <lineage>
        <taxon>Eukaryota</taxon>
        <taxon>Viridiplantae</taxon>
        <taxon>Streptophyta</taxon>
        <taxon>Embryophyta</taxon>
        <taxon>Tracheophyta</taxon>
        <taxon>Spermatophyta</taxon>
        <taxon>Magnoliopsida</taxon>
        <taxon>Amborellales</taxon>
        <taxon>Amborellaceae</taxon>
        <taxon>Amborella</taxon>
    </lineage>
</organism>
<dbReference type="Gramene" id="ERM95612">
    <property type="protein sequence ID" value="ERM95612"/>
    <property type="gene ID" value="AMTR_s00023p00145820"/>
</dbReference>
<evidence type="ECO:0000313" key="2">
    <source>
        <dbReference type="EMBL" id="ERM95612.1"/>
    </source>
</evidence>